<evidence type="ECO:0000256" key="2">
    <source>
        <dbReference type="ARBA" id="ARBA00022603"/>
    </source>
</evidence>
<dbReference type="InterPro" id="IPR001091">
    <property type="entry name" value="RM_Methyltransferase"/>
</dbReference>
<keyword evidence="7" id="KW-1185">Reference proteome</keyword>
<dbReference type="PANTHER" id="PTHR13370:SF3">
    <property type="entry name" value="TRNA (GUANINE(10)-N2)-METHYLTRANSFERASE HOMOLOG"/>
    <property type="match status" value="1"/>
</dbReference>
<dbReference type="SUPFAM" id="SSF53335">
    <property type="entry name" value="S-adenosyl-L-methionine-dependent methyltransferases"/>
    <property type="match status" value="1"/>
</dbReference>
<dbReference type="GO" id="GO:0009007">
    <property type="term" value="F:site-specific DNA-methyltransferase (adenine-specific) activity"/>
    <property type="evidence" value="ECO:0007669"/>
    <property type="project" value="TreeGrafter"/>
</dbReference>
<dbReference type="PRINTS" id="PR00508">
    <property type="entry name" value="S21N4MTFRASE"/>
</dbReference>
<dbReference type="AlphaFoldDB" id="A0AAP5IG23"/>
<accession>A0AAP5IG23</accession>
<organism evidence="6 7">
    <name type="scientific">Aetokthonos hydrillicola Thurmond2011</name>
    <dbReference type="NCBI Taxonomy" id="2712845"/>
    <lineage>
        <taxon>Bacteria</taxon>
        <taxon>Bacillati</taxon>
        <taxon>Cyanobacteriota</taxon>
        <taxon>Cyanophyceae</taxon>
        <taxon>Nostocales</taxon>
        <taxon>Hapalosiphonaceae</taxon>
        <taxon>Aetokthonos</taxon>
    </lineage>
</organism>
<comment type="caution">
    <text evidence="6">The sequence shown here is derived from an EMBL/GenBank/DDBJ whole genome shotgun (WGS) entry which is preliminary data.</text>
</comment>
<name>A0AAP5IG23_9CYAN</name>
<evidence type="ECO:0000256" key="4">
    <source>
        <dbReference type="RuleBase" id="RU362026"/>
    </source>
</evidence>
<dbReference type="GO" id="GO:0008170">
    <property type="term" value="F:N-methyltransferase activity"/>
    <property type="evidence" value="ECO:0007669"/>
    <property type="project" value="InterPro"/>
</dbReference>
<keyword evidence="3" id="KW-0808">Transferase</keyword>
<dbReference type="Pfam" id="PF01555">
    <property type="entry name" value="N6_N4_Mtase"/>
    <property type="match status" value="1"/>
</dbReference>
<evidence type="ECO:0000313" key="6">
    <source>
        <dbReference type="EMBL" id="MDR9900659.1"/>
    </source>
</evidence>
<dbReference type="Proteomes" id="UP000667802">
    <property type="component" value="Unassembled WGS sequence"/>
</dbReference>
<evidence type="ECO:0000256" key="3">
    <source>
        <dbReference type="ARBA" id="ARBA00022679"/>
    </source>
</evidence>
<dbReference type="NCBIfam" id="NF010253">
    <property type="entry name" value="PRK13699.1"/>
    <property type="match status" value="1"/>
</dbReference>
<dbReference type="EC" id="2.1.1.-" evidence="4"/>
<evidence type="ECO:0000259" key="5">
    <source>
        <dbReference type="Pfam" id="PF01555"/>
    </source>
</evidence>
<dbReference type="Gene3D" id="3.40.50.150">
    <property type="entry name" value="Vaccinia Virus protein VP39"/>
    <property type="match status" value="1"/>
</dbReference>
<dbReference type="PANTHER" id="PTHR13370">
    <property type="entry name" value="RNA METHYLASE-RELATED"/>
    <property type="match status" value="1"/>
</dbReference>
<gene>
    <name evidence="6" type="ORF">G7B40_039920</name>
</gene>
<dbReference type="GO" id="GO:0032259">
    <property type="term" value="P:methylation"/>
    <property type="evidence" value="ECO:0007669"/>
    <property type="project" value="UniProtKB-KW"/>
</dbReference>
<protein>
    <recommendedName>
        <fullName evidence="4">Methyltransferase</fullName>
        <ecNumber evidence="4">2.1.1.-</ecNumber>
    </recommendedName>
</protein>
<evidence type="ECO:0000256" key="1">
    <source>
        <dbReference type="ARBA" id="ARBA00006594"/>
    </source>
</evidence>
<dbReference type="InterPro" id="IPR002052">
    <property type="entry name" value="DNA_methylase_N6_adenine_CS"/>
</dbReference>
<dbReference type="EMBL" id="JAALHA020000037">
    <property type="protein sequence ID" value="MDR9900659.1"/>
    <property type="molecule type" value="Genomic_DNA"/>
</dbReference>
<keyword evidence="2 6" id="KW-0489">Methyltransferase</keyword>
<proteinExistence type="inferred from homology"/>
<comment type="similarity">
    <text evidence="1 4">Belongs to the N(4)/N(6)-methyltransferase family.</text>
</comment>
<dbReference type="InterPro" id="IPR029063">
    <property type="entry name" value="SAM-dependent_MTases_sf"/>
</dbReference>
<reference evidence="7" key="1">
    <citation type="journal article" date="2021" name="Science">
        <title>Hunting the eagle killer: A cyanobacterial neurotoxin causes vacuolar myelinopathy.</title>
        <authorList>
            <person name="Breinlinger S."/>
            <person name="Phillips T.J."/>
            <person name="Haram B.N."/>
            <person name="Mares J."/>
            <person name="Martinez Yerena J.A."/>
            <person name="Hrouzek P."/>
            <person name="Sobotka R."/>
            <person name="Henderson W.M."/>
            <person name="Schmieder P."/>
            <person name="Williams S.M."/>
            <person name="Lauderdale J.D."/>
            <person name="Wilde H.D."/>
            <person name="Gerrin W."/>
            <person name="Kust A."/>
            <person name="Washington J.W."/>
            <person name="Wagner C."/>
            <person name="Geier B."/>
            <person name="Liebeke M."/>
            <person name="Enke H."/>
            <person name="Niedermeyer T.H.J."/>
            <person name="Wilde S.B."/>
        </authorList>
    </citation>
    <scope>NUCLEOTIDE SEQUENCE [LARGE SCALE GENOMIC DNA]</scope>
    <source>
        <strain evidence="7">Thurmond2011</strain>
    </source>
</reference>
<dbReference type="InterPro" id="IPR002941">
    <property type="entry name" value="DNA_methylase_N4/N6"/>
</dbReference>
<evidence type="ECO:0000313" key="7">
    <source>
        <dbReference type="Proteomes" id="UP000667802"/>
    </source>
</evidence>
<dbReference type="GO" id="GO:0005737">
    <property type="term" value="C:cytoplasm"/>
    <property type="evidence" value="ECO:0007669"/>
    <property type="project" value="TreeGrafter"/>
</dbReference>
<feature type="domain" description="DNA methylase N-4/N-6" evidence="5">
    <location>
        <begin position="9"/>
        <end position="190"/>
    </location>
</feature>
<dbReference type="GO" id="GO:0003677">
    <property type="term" value="F:DNA binding"/>
    <property type="evidence" value="ECO:0007669"/>
    <property type="project" value="InterPro"/>
</dbReference>
<dbReference type="PROSITE" id="PS00092">
    <property type="entry name" value="N6_MTASE"/>
    <property type="match status" value="1"/>
</dbReference>
<sequence>MKTLPNCSVDFILTDPPYLVRYKSRDGRSIANDDNDRWLLPAFSEMYRVLKDNSFCVSFYGWNRVDRFMEAWRKAGFTPVGHFTFNKSYASSARFTRSCHENAYLLAKGRPDKPQKPIRDILPWKYTGNTLHPTQKPVEPLAQLIAAFSKPGEVVLDPFAGSASTAVAAWQTGRHYIAIEKDPNYHAIAQQRLSRLGE</sequence>